<evidence type="ECO:0000313" key="9">
    <source>
        <dbReference type="Proteomes" id="UP000696413"/>
    </source>
</evidence>
<feature type="active site" description="Charge relay system" evidence="5">
    <location>
        <position position="116"/>
    </location>
</feature>
<dbReference type="InterPro" id="IPR015500">
    <property type="entry name" value="Peptidase_S8_subtilisin-rel"/>
</dbReference>
<evidence type="ECO:0000256" key="2">
    <source>
        <dbReference type="ARBA" id="ARBA00022670"/>
    </source>
</evidence>
<organism evidence="8 9">
    <name type="scientific">Mycolicibacterium goodii</name>
    <name type="common">Mycobacterium goodii</name>
    <dbReference type="NCBI Taxonomy" id="134601"/>
    <lineage>
        <taxon>Bacteria</taxon>
        <taxon>Bacillati</taxon>
        <taxon>Actinomycetota</taxon>
        <taxon>Actinomycetes</taxon>
        <taxon>Mycobacteriales</taxon>
        <taxon>Mycobacteriaceae</taxon>
        <taxon>Mycolicibacterium</taxon>
    </lineage>
</organism>
<keyword evidence="4 5" id="KW-0720">Serine protease</keyword>
<dbReference type="Gene3D" id="3.40.50.200">
    <property type="entry name" value="Peptidase S8/S53 domain"/>
    <property type="match status" value="1"/>
</dbReference>
<dbReference type="RefSeq" id="WP_073676624.1">
    <property type="nucleotide sequence ID" value="NZ_JAHBOM010000021.1"/>
</dbReference>
<dbReference type="PROSITE" id="PS00136">
    <property type="entry name" value="SUBTILASE_ASP"/>
    <property type="match status" value="1"/>
</dbReference>
<dbReference type="PRINTS" id="PR00723">
    <property type="entry name" value="SUBTILISIN"/>
</dbReference>
<evidence type="ECO:0000256" key="3">
    <source>
        <dbReference type="ARBA" id="ARBA00022801"/>
    </source>
</evidence>
<sequence>MPSGTVNQKTIILRTPGRRATRDPFDGPGSAPFEAAEAAANARVEFDDKLDSNGLRAVLDDPTVLAFAPAMPMTLIEPVESSQDVTEAGAATWGVDAVGATSSPFTGSGVTVAVLDTGIDVSHPAFDAVDLTAKDFTGSGSADDTHGHGTHCAGTIFGRQVDGMRIGVATGVTKALIGKVLGGPGGGGSDTLCEAIMWAADNGANVISMSLGMDFPGWVNTLVDTRNLSIPVATSIALEQYRANIRLFEQLSNLLGARAAVAQTVLVAAASGNESGRNATPPFVINVAPPAASAGIVSVGALGQTPDGLRIAPFSNTRATVAAPGVKVTSAKAGGGTTAMSGTSMATPHAAGVAALWAEKLAAQGSLNPIVLQARLVGSATLNPLVSGTDPLDVGAGLVQAPAV</sequence>
<evidence type="ECO:0000256" key="6">
    <source>
        <dbReference type="RuleBase" id="RU003355"/>
    </source>
</evidence>
<dbReference type="InterPro" id="IPR050131">
    <property type="entry name" value="Peptidase_S8_subtilisin-like"/>
</dbReference>
<comment type="similarity">
    <text evidence="1 5 6">Belongs to the peptidase S8 family.</text>
</comment>
<evidence type="ECO:0000259" key="7">
    <source>
        <dbReference type="Pfam" id="PF00082"/>
    </source>
</evidence>
<dbReference type="PROSITE" id="PS00138">
    <property type="entry name" value="SUBTILASE_SER"/>
    <property type="match status" value="1"/>
</dbReference>
<evidence type="ECO:0000313" key="8">
    <source>
        <dbReference type="EMBL" id="MBU8826016.1"/>
    </source>
</evidence>
<accession>A0ABS6HUN6</accession>
<reference evidence="8 9" key="1">
    <citation type="submission" date="2021-05" db="EMBL/GenBank/DDBJ databases">
        <title>Draft Genome Sequences of Clinical Respiratory Isolates of Mycobacterium goodii Recovered in Ireland.</title>
        <authorList>
            <person name="Flanagan P.R."/>
            <person name="Mok S."/>
            <person name="Roycroft E."/>
            <person name="Rogers T.R."/>
            <person name="Fitzgibbon M."/>
        </authorList>
    </citation>
    <scope>NUCLEOTIDE SEQUENCE [LARGE SCALE GENOMIC DNA]</scope>
    <source>
        <strain evidence="8 9">14IE55</strain>
    </source>
</reference>
<dbReference type="Pfam" id="PF00082">
    <property type="entry name" value="Peptidase_S8"/>
    <property type="match status" value="1"/>
</dbReference>
<dbReference type="Proteomes" id="UP000696413">
    <property type="component" value="Unassembled WGS sequence"/>
</dbReference>
<feature type="active site" description="Charge relay system" evidence="5">
    <location>
        <position position="148"/>
    </location>
</feature>
<dbReference type="InterPro" id="IPR023827">
    <property type="entry name" value="Peptidase_S8_Asp-AS"/>
</dbReference>
<gene>
    <name evidence="8" type="ORF">KL859_24470</name>
</gene>
<dbReference type="InterPro" id="IPR023828">
    <property type="entry name" value="Peptidase_S8_Ser-AS"/>
</dbReference>
<feature type="domain" description="Peptidase S8/S53" evidence="7">
    <location>
        <begin position="107"/>
        <end position="381"/>
    </location>
</feature>
<keyword evidence="9" id="KW-1185">Reference proteome</keyword>
<protein>
    <submittedName>
        <fullName evidence="8">S8 family serine peptidase</fullName>
    </submittedName>
</protein>
<keyword evidence="3 5" id="KW-0378">Hydrolase</keyword>
<feature type="active site" description="Charge relay system" evidence="5">
    <location>
        <position position="344"/>
    </location>
</feature>
<keyword evidence="2 5" id="KW-0645">Protease</keyword>
<dbReference type="PANTHER" id="PTHR43806:SF11">
    <property type="entry name" value="CEREVISIN-RELATED"/>
    <property type="match status" value="1"/>
</dbReference>
<dbReference type="EMBL" id="JAHBOM010000021">
    <property type="protein sequence ID" value="MBU8826016.1"/>
    <property type="molecule type" value="Genomic_DNA"/>
</dbReference>
<evidence type="ECO:0000256" key="1">
    <source>
        <dbReference type="ARBA" id="ARBA00011073"/>
    </source>
</evidence>
<evidence type="ECO:0000256" key="4">
    <source>
        <dbReference type="ARBA" id="ARBA00022825"/>
    </source>
</evidence>
<dbReference type="SUPFAM" id="SSF52743">
    <property type="entry name" value="Subtilisin-like"/>
    <property type="match status" value="1"/>
</dbReference>
<dbReference type="InterPro" id="IPR000209">
    <property type="entry name" value="Peptidase_S8/S53_dom"/>
</dbReference>
<dbReference type="PANTHER" id="PTHR43806">
    <property type="entry name" value="PEPTIDASE S8"/>
    <property type="match status" value="1"/>
</dbReference>
<dbReference type="InterPro" id="IPR036852">
    <property type="entry name" value="Peptidase_S8/S53_dom_sf"/>
</dbReference>
<dbReference type="CDD" id="cd07480">
    <property type="entry name" value="Peptidases_S8_12"/>
    <property type="match status" value="1"/>
</dbReference>
<comment type="caution">
    <text evidence="8">The sequence shown here is derived from an EMBL/GenBank/DDBJ whole genome shotgun (WGS) entry which is preliminary data.</text>
</comment>
<evidence type="ECO:0000256" key="5">
    <source>
        <dbReference type="PROSITE-ProRule" id="PRU01240"/>
    </source>
</evidence>
<dbReference type="PROSITE" id="PS51892">
    <property type="entry name" value="SUBTILASE"/>
    <property type="match status" value="1"/>
</dbReference>
<proteinExistence type="inferred from homology"/>
<name>A0ABS6HUN6_MYCGD</name>